<dbReference type="InterPro" id="IPR015797">
    <property type="entry name" value="NUDIX_hydrolase-like_dom_sf"/>
</dbReference>
<proteinExistence type="predicted"/>
<evidence type="ECO:0000256" key="1">
    <source>
        <dbReference type="ARBA" id="ARBA00022801"/>
    </source>
</evidence>
<dbReference type="SUPFAM" id="SSF55811">
    <property type="entry name" value="Nudix"/>
    <property type="match status" value="1"/>
</dbReference>
<accession>A0A4Q0MAX0</accession>
<reference evidence="3 4" key="1">
    <citation type="submission" date="2018-12" db="EMBL/GenBank/DDBJ databases">
        <title>The Draft Genome Sequence of the Soil Bacterium Pedobacter tournemirensis R1.</title>
        <authorList>
            <person name="He J."/>
        </authorList>
    </citation>
    <scope>NUCLEOTIDE SEQUENCE [LARGE SCALE GENOMIC DNA]</scope>
    <source>
        <strain evidence="3 4">R1</strain>
    </source>
</reference>
<dbReference type="PROSITE" id="PS00893">
    <property type="entry name" value="NUDIX_BOX"/>
    <property type="match status" value="1"/>
</dbReference>
<dbReference type="GO" id="GO:0006167">
    <property type="term" value="P:AMP biosynthetic process"/>
    <property type="evidence" value="ECO:0007669"/>
    <property type="project" value="TreeGrafter"/>
</dbReference>
<dbReference type="CDD" id="cd04662">
    <property type="entry name" value="NUDIX_Hydrolase"/>
    <property type="match status" value="1"/>
</dbReference>
<comment type="caution">
    <text evidence="3">The sequence shown here is derived from an EMBL/GenBank/DDBJ whole genome shotgun (WGS) entry which is preliminary data.</text>
</comment>
<sequence length="164" mass="18471">MSKKSAGILVYRYKDERLEVLLVHPGGPFFSRKDAGVWSIPKGEYSEQEEPLEVAKREFFEETGNTIDSGNFIALTPVRIKSGKTISVWAAEADFDPCYICSNEFEIEWPPKSGKMQSFPETDKGEWFDTEEAMIRIHPGQAAIVLELKTILDKTSGYSDPSGR</sequence>
<organism evidence="3 4">
    <name type="scientific">Arcticibacter tournemirensis</name>
    <dbReference type="NCBI Taxonomy" id="699437"/>
    <lineage>
        <taxon>Bacteria</taxon>
        <taxon>Pseudomonadati</taxon>
        <taxon>Bacteroidota</taxon>
        <taxon>Sphingobacteriia</taxon>
        <taxon>Sphingobacteriales</taxon>
        <taxon>Sphingobacteriaceae</taxon>
        <taxon>Arcticibacter</taxon>
    </lineage>
</organism>
<feature type="domain" description="Nudix hydrolase" evidence="2">
    <location>
        <begin position="1"/>
        <end position="150"/>
    </location>
</feature>
<dbReference type="Proteomes" id="UP000290848">
    <property type="component" value="Unassembled WGS sequence"/>
</dbReference>
<protein>
    <submittedName>
        <fullName evidence="3">NUDIX domain-containing protein</fullName>
    </submittedName>
</protein>
<dbReference type="InterPro" id="IPR020084">
    <property type="entry name" value="NUDIX_hydrolase_CS"/>
</dbReference>
<dbReference type="AlphaFoldDB" id="A0A4Q0MAX0"/>
<evidence type="ECO:0000259" key="2">
    <source>
        <dbReference type="PROSITE" id="PS51462"/>
    </source>
</evidence>
<dbReference type="GO" id="GO:0006754">
    <property type="term" value="P:ATP biosynthetic process"/>
    <property type="evidence" value="ECO:0007669"/>
    <property type="project" value="TreeGrafter"/>
</dbReference>
<evidence type="ECO:0000313" key="4">
    <source>
        <dbReference type="Proteomes" id="UP000290848"/>
    </source>
</evidence>
<dbReference type="PANTHER" id="PTHR21340:SF7">
    <property type="entry name" value="NUDIX HYDROLASE DOMAIN-CONTAINING PROTEIN"/>
    <property type="match status" value="1"/>
</dbReference>
<dbReference type="PROSITE" id="PS51462">
    <property type="entry name" value="NUDIX"/>
    <property type="match status" value="1"/>
</dbReference>
<dbReference type="GO" id="GO:0004081">
    <property type="term" value="F:bis(5'-nucleosyl)-tetraphosphatase (asymmetrical) activity"/>
    <property type="evidence" value="ECO:0007669"/>
    <property type="project" value="TreeGrafter"/>
</dbReference>
<dbReference type="Gene3D" id="3.90.79.10">
    <property type="entry name" value="Nucleoside Triphosphate Pyrophosphohydrolase"/>
    <property type="match status" value="1"/>
</dbReference>
<evidence type="ECO:0000313" key="3">
    <source>
        <dbReference type="EMBL" id="RXF70411.1"/>
    </source>
</evidence>
<name>A0A4Q0MAX0_9SPHI</name>
<dbReference type="Pfam" id="PF00293">
    <property type="entry name" value="NUDIX"/>
    <property type="match status" value="1"/>
</dbReference>
<dbReference type="EMBL" id="RXOC01000004">
    <property type="protein sequence ID" value="RXF70411.1"/>
    <property type="molecule type" value="Genomic_DNA"/>
</dbReference>
<keyword evidence="1" id="KW-0378">Hydrolase</keyword>
<dbReference type="InterPro" id="IPR000086">
    <property type="entry name" value="NUDIX_hydrolase_dom"/>
</dbReference>
<dbReference type="PANTHER" id="PTHR21340">
    <property type="entry name" value="DIADENOSINE 5,5-P1,P4-TETRAPHOSPHATE PYROPHOSPHOHYDROLASE MUTT"/>
    <property type="match status" value="1"/>
</dbReference>
<dbReference type="InterPro" id="IPR051325">
    <property type="entry name" value="Nudix_hydrolase_domain"/>
</dbReference>
<gene>
    <name evidence="3" type="ORF">EKH83_07090</name>
</gene>
<dbReference type="RefSeq" id="WP_128768717.1">
    <property type="nucleotide sequence ID" value="NZ_RXOC01000004.1"/>
</dbReference>